<evidence type="ECO:0000256" key="9">
    <source>
        <dbReference type="ARBA" id="ARBA00023125"/>
    </source>
</evidence>
<organism evidence="15">
    <name type="scientific">uncultured marine thaumarchaeote KM3_41_D11</name>
    <dbReference type="NCBI Taxonomy" id="1456145"/>
    <lineage>
        <taxon>Archaea</taxon>
        <taxon>Nitrososphaerota</taxon>
        <taxon>environmental samples</taxon>
    </lineage>
</organism>
<dbReference type="FunFam" id="3.40.50.300:FF:000489">
    <property type="entry name" value="Primosome assembly protein PriA"/>
    <property type="match status" value="1"/>
</dbReference>
<dbReference type="GO" id="GO:0043138">
    <property type="term" value="F:3'-5' DNA helicase activity"/>
    <property type="evidence" value="ECO:0007669"/>
    <property type="project" value="UniProtKB-EC"/>
</dbReference>
<dbReference type="Gene3D" id="3.40.50.300">
    <property type="entry name" value="P-loop containing nucleotide triphosphate hydrolases"/>
    <property type="match status" value="2"/>
</dbReference>
<gene>
    <name evidence="15" type="primary">priA</name>
</gene>
<dbReference type="NCBIfam" id="NF004070">
    <property type="entry name" value="PRK05580.2-2"/>
    <property type="match status" value="1"/>
</dbReference>
<dbReference type="GO" id="GO:0016787">
    <property type="term" value="F:hydrolase activity"/>
    <property type="evidence" value="ECO:0007669"/>
    <property type="project" value="UniProtKB-KW"/>
</dbReference>
<evidence type="ECO:0000256" key="1">
    <source>
        <dbReference type="ARBA" id="ARBA00022515"/>
    </source>
</evidence>
<dbReference type="GO" id="GO:0005524">
    <property type="term" value="F:ATP binding"/>
    <property type="evidence" value="ECO:0007669"/>
    <property type="project" value="UniProtKB-KW"/>
</dbReference>
<accession>A0A075H1B5</accession>
<name>A0A075H1B5_9ARCH</name>
<dbReference type="Pfam" id="PF00270">
    <property type="entry name" value="DEAD"/>
    <property type="match status" value="1"/>
</dbReference>
<dbReference type="GO" id="GO:0006269">
    <property type="term" value="P:DNA replication, synthesis of primer"/>
    <property type="evidence" value="ECO:0007669"/>
    <property type="project" value="UniProtKB-KW"/>
</dbReference>
<evidence type="ECO:0000256" key="8">
    <source>
        <dbReference type="ARBA" id="ARBA00022840"/>
    </source>
</evidence>
<keyword evidence="7" id="KW-0862">Zinc</keyword>
<dbReference type="CDD" id="cd17929">
    <property type="entry name" value="DEXHc_priA"/>
    <property type="match status" value="1"/>
</dbReference>
<evidence type="ECO:0000256" key="12">
    <source>
        <dbReference type="ARBA" id="ARBA00048988"/>
    </source>
</evidence>
<dbReference type="InterPro" id="IPR041222">
    <property type="entry name" value="PriA_3primeBD"/>
</dbReference>
<dbReference type="Gene3D" id="3.40.1440.60">
    <property type="entry name" value="PriA, 3(prime) DNA-binding domain"/>
    <property type="match status" value="1"/>
</dbReference>
<dbReference type="NCBIfam" id="TIGR00595">
    <property type="entry name" value="priA"/>
    <property type="match status" value="1"/>
</dbReference>
<keyword evidence="4" id="KW-0547">Nucleotide-binding</keyword>
<dbReference type="SMART" id="SM00487">
    <property type="entry name" value="DEXDc"/>
    <property type="match status" value="1"/>
</dbReference>
<feature type="domain" description="Helicase ATP-binding" evidence="14">
    <location>
        <begin position="221"/>
        <end position="387"/>
    </location>
</feature>
<evidence type="ECO:0000256" key="2">
    <source>
        <dbReference type="ARBA" id="ARBA00022705"/>
    </source>
</evidence>
<dbReference type="InterPro" id="IPR041236">
    <property type="entry name" value="PriA_C"/>
</dbReference>
<sequence>MTPAAASPPFEVPRHLPGQRVGVLLPLPLGGTYDYRVPDETALADGDFVTVPLGARKATGVVWGKGQGSVPEPKMKDVFARLDCPSMPEVCRWFIDWVARYTLSAPGAVLKMAMSVPDALNPLKPVSAYALNPKAEGFRMTKARERVLKVLAEGPPRPVTELALEAGTGPGVVRGLADAGAIIPVQLPDRATVLEASPDWQKPGPDLSPDQARAAEKLQEGTERGGFGVVLLEGVPGSGKTEVYFQAVAEALKHGGQVLVLLPEIALSAQWLTRFKERFGAPPGVWHSDLTAAQRRVTWRAVAEGRTRVVVGARSALFLPFPDLALIVADEEHDPSFKQEDGVIYNARDMAVVRAQLGGFPIVLASATPSLETVLNARDGRYQTLLLPDRHAGASLPEIDVIDMRKEETPSQCWLSPRLRESLVETFAGGEQAMLFLNRRGYAPLTLCQTCGHRMQCPRCIAWLVEHRLGGRLLCHHCGYTAVPPARCPECETEESFAACGPGVERLAEEVETVFPGIRYRIAASDTVTSPRAAADLVRRIEGHDIDLVIGTQIITKGYHFPLLTLVGAVDADLGLTGGDLRAAERTYQLLYQLAGRAGRAKRPGRVLLQTYMPEHPVMQTLIAGDRETFLEAEAESRRQTGMPPFGRLAALIVSGLDEAAVDRTARDLGRAGPTGDGVTVLGPAPAPFALLRGRHRRRLLLKTAKETNLQAVLRDWLGRVKVARKVRVQTDVDPYSFL</sequence>
<dbReference type="GO" id="GO:0006310">
    <property type="term" value="P:DNA recombination"/>
    <property type="evidence" value="ECO:0007669"/>
    <property type="project" value="InterPro"/>
</dbReference>
<dbReference type="GO" id="GO:0006302">
    <property type="term" value="P:double-strand break repair"/>
    <property type="evidence" value="ECO:0007669"/>
    <property type="project" value="InterPro"/>
</dbReference>
<feature type="region of interest" description="Disordered" evidence="13">
    <location>
        <begin position="196"/>
        <end position="218"/>
    </location>
</feature>
<dbReference type="InterPro" id="IPR014001">
    <property type="entry name" value="Helicase_ATP-bd"/>
</dbReference>
<comment type="catalytic activity">
    <reaction evidence="12">
        <text>ATP + H2O = ADP + phosphate + H(+)</text>
        <dbReference type="Rhea" id="RHEA:13065"/>
        <dbReference type="ChEBI" id="CHEBI:15377"/>
        <dbReference type="ChEBI" id="CHEBI:15378"/>
        <dbReference type="ChEBI" id="CHEBI:30616"/>
        <dbReference type="ChEBI" id="CHEBI:43474"/>
        <dbReference type="ChEBI" id="CHEBI:456216"/>
        <dbReference type="EC" id="5.6.2.4"/>
    </reaction>
</comment>
<dbReference type="GO" id="GO:0046872">
    <property type="term" value="F:metal ion binding"/>
    <property type="evidence" value="ECO:0007669"/>
    <property type="project" value="UniProtKB-KW"/>
</dbReference>
<dbReference type="Pfam" id="PF18319">
    <property type="entry name" value="Zn_ribbon_PriA"/>
    <property type="match status" value="1"/>
</dbReference>
<evidence type="ECO:0000256" key="5">
    <source>
        <dbReference type="ARBA" id="ARBA00022801"/>
    </source>
</evidence>
<dbReference type="InterPro" id="IPR027417">
    <property type="entry name" value="P-loop_NTPase"/>
</dbReference>
<dbReference type="GO" id="GO:1990077">
    <property type="term" value="C:primosome complex"/>
    <property type="evidence" value="ECO:0007669"/>
    <property type="project" value="UniProtKB-KW"/>
</dbReference>
<keyword evidence="3" id="KW-0479">Metal-binding</keyword>
<reference evidence="15" key="1">
    <citation type="journal article" date="2014" name="Genome Biol. Evol.">
        <title>Pangenome evidence for extensive interdomain horizontal transfer affecting lineage core and shell genes in uncultured planktonic thaumarchaeota and euryarchaeota.</title>
        <authorList>
            <person name="Deschamps P."/>
            <person name="Zivanovic Y."/>
            <person name="Moreira D."/>
            <person name="Rodriguez-Valera F."/>
            <person name="Lopez-Garcia P."/>
        </authorList>
    </citation>
    <scope>NUCLEOTIDE SEQUENCE</scope>
</reference>
<dbReference type="GO" id="GO:0006270">
    <property type="term" value="P:DNA replication initiation"/>
    <property type="evidence" value="ECO:0007669"/>
    <property type="project" value="TreeGrafter"/>
</dbReference>
<keyword evidence="5" id="KW-0378">Hydrolase</keyword>
<dbReference type="GO" id="GO:0003677">
    <property type="term" value="F:DNA binding"/>
    <property type="evidence" value="ECO:0007669"/>
    <property type="project" value="UniProtKB-KW"/>
</dbReference>
<dbReference type="Pfam" id="PF18074">
    <property type="entry name" value="PriA_C"/>
    <property type="match status" value="1"/>
</dbReference>
<proteinExistence type="inferred from homology"/>
<dbReference type="Pfam" id="PF17764">
    <property type="entry name" value="PriA_3primeBD"/>
    <property type="match status" value="1"/>
</dbReference>
<keyword evidence="10" id="KW-0413">Isomerase</keyword>
<dbReference type="HAMAP" id="MF_00983">
    <property type="entry name" value="PriA"/>
    <property type="match status" value="1"/>
</dbReference>
<evidence type="ECO:0000259" key="14">
    <source>
        <dbReference type="PROSITE" id="PS51192"/>
    </source>
</evidence>
<evidence type="ECO:0000256" key="11">
    <source>
        <dbReference type="ARBA" id="ARBA00034808"/>
    </source>
</evidence>
<dbReference type="EMBL" id="KF900875">
    <property type="protein sequence ID" value="AIF09874.1"/>
    <property type="molecule type" value="Genomic_DNA"/>
</dbReference>
<evidence type="ECO:0000313" key="15">
    <source>
        <dbReference type="EMBL" id="AIF09874.1"/>
    </source>
</evidence>
<evidence type="ECO:0000256" key="7">
    <source>
        <dbReference type="ARBA" id="ARBA00022833"/>
    </source>
</evidence>
<dbReference type="EC" id="5.6.2.4" evidence="11"/>
<dbReference type="PANTHER" id="PTHR30580:SF0">
    <property type="entry name" value="PRIMOSOMAL PROTEIN N"/>
    <property type="match status" value="1"/>
</dbReference>
<keyword evidence="8" id="KW-0067">ATP-binding</keyword>
<dbReference type="AlphaFoldDB" id="A0A075H1B5"/>
<dbReference type="InterPro" id="IPR040498">
    <property type="entry name" value="PriA_CRR"/>
</dbReference>
<dbReference type="InterPro" id="IPR005259">
    <property type="entry name" value="PriA"/>
</dbReference>
<evidence type="ECO:0000256" key="4">
    <source>
        <dbReference type="ARBA" id="ARBA00022741"/>
    </source>
</evidence>
<evidence type="ECO:0000256" key="3">
    <source>
        <dbReference type="ARBA" id="ARBA00022723"/>
    </source>
</evidence>
<dbReference type="SUPFAM" id="SSF52540">
    <property type="entry name" value="P-loop containing nucleoside triphosphate hydrolases"/>
    <property type="match status" value="2"/>
</dbReference>
<keyword evidence="2" id="KW-0235">DNA replication</keyword>
<dbReference type="InterPro" id="IPR042115">
    <property type="entry name" value="PriA_3primeBD_sf"/>
</dbReference>
<evidence type="ECO:0000256" key="13">
    <source>
        <dbReference type="SAM" id="MobiDB-lite"/>
    </source>
</evidence>
<keyword evidence="1" id="KW-0639">Primosome</keyword>
<evidence type="ECO:0000256" key="6">
    <source>
        <dbReference type="ARBA" id="ARBA00022806"/>
    </source>
</evidence>
<keyword evidence="9" id="KW-0238">DNA-binding</keyword>
<protein>
    <recommendedName>
        <fullName evidence="11">DNA 3'-5' helicase</fullName>
        <ecNumber evidence="11">5.6.2.4</ecNumber>
    </recommendedName>
</protein>
<evidence type="ECO:0000256" key="10">
    <source>
        <dbReference type="ARBA" id="ARBA00023235"/>
    </source>
</evidence>
<dbReference type="PANTHER" id="PTHR30580">
    <property type="entry name" value="PRIMOSOMAL PROTEIN N"/>
    <property type="match status" value="1"/>
</dbReference>
<keyword evidence="6" id="KW-0347">Helicase</keyword>
<dbReference type="PROSITE" id="PS51192">
    <property type="entry name" value="HELICASE_ATP_BIND_1"/>
    <property type="match status" value="1"/>
</dbReference>
<dbReference type="InterPro" id="IPR011545">
    <property type="entry name" value="DEAD/DEAH_box_helicase_dom"/>
</dbReference>